<name>A0A0D2BPP7_9EURO</name>
<dbReference type="PROSITE" id="PS50048">
    <property type="entry name" value="ZN2_CY6_FUNGAL_2"/>
    <property type="match status" value="1"/>
</dbReference>
<dbReference type="InterPro" id="IPR001138">
    <property type="entry name" value="Zn2Cys6_DnaBD"/>
</dbReference>
<dbReference type="GO" id="GO:0003677">
    <property type="term" value="F:DNA binding"/>
    <property type="evidence" value="ECO:0007669"/>
    <property type="project" value="UniProtKB-KW"/>
</dbReference>
<accession>A0A0D2BPP7</accession>
<sequence length="325" mass="35881">MPTLRKACVNCTSSKRKCVVQKPKCSRCSQKNLDCVYDLEPLNAPATEFDKVRAFGFKLSNYHALGRCIIKRLKSGTAGIDPAICYPGSQNVTEITRLGFDTVPELVSARRPASFVHPGLQVPDINNHVTALMERGARGVNSESFKCLMQVDIKLVSPQEALTAVQALLVHLAASSFSSAPAEQEEAELCLNILSEWTQHLFACFDAGMPKCQSPWQDWLLGESVRRTVFMAYTLNLSVTGYKYGYCPNWLFMESLPFDHRPGLWMAESPQAWIASAHARCGEEVGEQLKSYHEFAEACHGQTPDFGGDPFLTLLAFAHNGLGGN</sequence>
<evidence type="ECO:0000313" key="7">
    <source>
        <dbReference type="Proteomes" id="UP000053328"/>
    </source>
</evidence>
<dbReference type="Gene3D" id="4.10.240.10">
    <property type="entry name" value="Zn(2)-C6 fungal-type DNA-binding domain"/>
    <property type="match status" value="1"/>
</dbReference>
<protein>
    <recommendedName>
        <fullName evidence="5">Zn(2)-C6 fungal-type domain-containing protein</fullName>
    </recommendedName>
</protein>
<keyword evidence="7" id="KW-1185">Reference proteome</keyword>
<keyword evidence="1" id="KW-0805">Transcription regulation</keyword>
<keyword evidence="3" id="KW-0804">Transcription</keyword>
<evidence type="ECO:0000259" key="5">
    <source>
        <dbReference type="PROSITE" id="PS50048"/>
    </source>
</evidence>
<gene>
    <name evidence="6" type="ORF">PV08_08266</name>
</gene>
<organism evidence="6 7">
    <name type="scientific">Exophiala spinifera</name>
    <dbReference type="NCBI Taxonomy" id="91928"/>
    <lineage>
        <taxon>Eukaryota</taxon>
        <taxon>Fungi</taxon>
        <taxon>Dikarya</taxon>
        <taxon>Ascomycota</taxon>
        <taxon>Pezizomycotina</taxon>
        <taxon>Eurotiomycetes</taxon>
        <taxon>Chaetothyriomycetidae</taxon>
        <taxon>Chaetothyriales</taxon>
        <taxon>Herpotrichiellaceae</taxon>
        <taxon>Exophiala</taxon>
    </lineage>
</organism>
<dbReference type="OrthoDB" id="4216928at2759"/>
<evidence type="ECO:0000256" key="4">
    <source>
        <dbReference type="ARBA" id="ARBA00023242"/>
    </source>
</evidence>
<dbReference type="Proteomes" id="UP000053328">
    <property type="component" value="Unassembled WGS sequence"/>
</dbReference>
<evidence type="ECO:0000313" key="6">
    <source>
        <dbReference type="EMBL" id="KIW13079.1"/>
    </source>
</evidence>
<dbReference type="SUPFAM" id="SSF57701">
    <property type="entry name" value="Zn2/Cys6 DNA-binding domain"/>
    <property type="match status" value="1"/>
</dbReference>
<reference evidence="6 7" key="1">
    <citation type="submission" date="2015-01" db="EMBL/GenBank/DDBJ databases">
        <title>The Genome Sequence of Exophiala spinifera CBS89968.</title>
        <authorList>
            <consortium name="The Broad Institute Genomics Platform"/>
            <person name="Cuomo C."/>
            <person name="de Hoog S."/>
            <person name="Gorbushina A."/>
            <person name="Stielow B."/>
            <person name="Teixiera M."/>
            <person name="Abouelleil A."/>
            <person name="Chapman S.B."/>
            <person name="Priest M."/>
            <person name="Young S.K."/>
            <person name="Wortman J."/>
            <person name="Nusbaum C."/>
            <person name="Birren B."/>
        </authorList>
    </citation>
    <scope>NUCLEOTIDE SEQUENCE [LARGE SCALE GENOMIC DNA]</scope>
    <source>
        <strain evidence="6 7">CBS 89968</strain>
    </source>
</reference>
<evidence type="ECO:0000256" key="3">
    <source>
        <dbReference type="ARBA" id="ARBA00023163"/>
    </source>
</evidence>
<evidence type="ECO:0000256" key="2">
    <source>
        <dbReference type="ARBA" id="ARBA00023125"/>
    </source>
</evidence>
<dbReference type="CDD" id="cd00067">
    <property type="entry name" value="GAL4"/>
    <property type="match status" value="1"/>
</dbReference>
<feature type="domain" description="Zn(2)-C6 fungal-type" evidence="5">
    <location>
        <begin position="7"/>
        <end position="37"/>
    </location>
</feature>
<dbReference type="PROSITE" id="PS00463">
    <property type="entry name" value="ZN2_CY6_FUNGAL_1"/>
    <property type="match status" value="1"/>
</dbReference>
<dbReference type="VEuPathDB" id="FungiDB:PV08_08266"/>
<dbReference type="HOGENOM" id="CLU_024655_1_2_1"/>
<keyword evidence="4" id="KW-0539">Nucleus</keyword>
<dbReference type="RefSeq" id="XP_016233295.1">
    <property type="nucleotide sequence ID" value="XM_016382592.1"/>
</dbReference>
<evidence type="ECO:0000256" key="1">
    <source>
        <dbReference type="ARBA" id="ARBA00023015"/>
    </source>
</evidence>
<keyword evidence="2" id="KW-0238">DNA-binding</keyword>
<dbReference type="Pfam" id="PF00172">
    <property type="entry name" value="Zn_clus"/>
    <property type="match status" value="1"/>
</dbReference>
<dbReference type="GO" id="GO:0008270">
    <property type="term" value="F:zinc ion binding"/>
    <property type="evidence" value="ECO:0007669"/>
    <property type="project" value="InterPro"/>
</dbReference>
<dbReference type="GeneID" id="27335349"/>
<dbReference type="SMART" id="SM00066">
    <property type="entry name" value="GAL4"/>
    <property type="match status" value="1"/>
</dbReference>
<dbReference type="AlphaFoldDB" id="A0A0D2BPP7"/>
<dbReference type="InterPro" id="IPR036864">
    <property type="entry name" value="Zn2-C6_fun-type_DNA-bd_sf"/>
</dbReference>
<dbReference type="EMBL" id="KN847497">
    <property type="protein sequence ID" value="KIW13079.1"/>
    <property type="molecule type" value="Genomic_DNA"/>
</dbReference>
<dbReference type="GO" id="GO:0000981">
    <property type="term" value="F:DNA-binding transcription factor activity, RNA polymerase II-specific"/>
    <property type="evidence" value="ECO:0007669"/>
    <property type="project" value="InterPro"/>
</dbReference>
<proteinExistence type="predicted"/>